<protein>
    <recommendedName>
        <fullName evidence="9">Aminopeptidase</fullName>
    </recommendedName>
</protein>
<dbReference type="Pfam" id="PF01433">
    <property type="entry name" value="Peptidase_M1"/>
    <property type="match status" value="1"/>
</dbReference>
<dbReference type="GO" id="GO:0006508">
    <property type="term" value="P:proteolysis"/>
    <property type="evidence" value="ECO:0007669"/>
    <property type="project" value="TreeGrafter"/>
</dbReference>
<dbReference type="InterPro" id="IPR027268">
    <property type="entry name" value="Peptidase_M4/M1_CTD_sf"/>
</dbReference>
<dbReference type="InterPro" id="IPR024571">
    <property type="entry name" value="ERAP1-like_C_dom"/>
</dbReference>
<name>A0A182PUA2_9DIPT</name>
<dbReference type="EnsemblMetazoa" id="AEPI010538-RA">
    <property type="protein sequence ID" value="AEPI010538-PA"/>
    <property type="gene ID" value="AEPI010538"/>
</dbReference>
<dbReference type="GO" id="GO:0005737">
    <property type="term" value="C:cytoplasm"/>
    <property type="evidence" value="ECO:0007669"/>
    <property type="project" value="TreeGrafter"/>
</dbReference>
<dbReference type="PANTHER" id="PTHR11533:SF294">
    <property type="entry name" value="THYROTROPIN-RELEASING HORMONE-DEGRADING ECTOENZYME"/>
    <property type="match status" value="1"/>
</dbReference>
<dbReference type="InterPro" id="IPR014782">
    <property type="entry name" value="Peptidase_M1_dom"/>
</dbReference>
<dbReference type="InterPro" id="IPR050344">
    <property type="entry name" value="Peptidase_M1_aminopeptidases"/>
</dbReference>
<dbReference type="Gene3D" id="1.25.50.20">
    <property type="match status" value="1"/>
</dbReference>
<dbReference type="Gene3D" id="2.60.40.1910">
    <property type="match status" value="1"/>
</dbReference>
<evidence type="ECO:0000256" key="1">
    <source>
        <dbReference type="ARBA" id="ARBA00010136"/>
    </source>
</evidence>
<dbReference type="GO" id="GO:0016020">
    <property type="term" value="C:membrane"/>
    <property type="evidence" value="ECO:0007669"/>
    <property type="project" value="TreeGrafter"/>
</dbReference>
<dbReference type="STRING" id="199890.A0A182PUA2"/>
<reference evidence="8" key="1">
    <citation type="submission" date="2013-03" db="EMBL/GenBank/DDBJ databases">
        <title>The Genome Sequence of Anopheles epiroticus epiroticus2.</title>
        <authorList>
            <consortium name="The Broad Institute Genomics Platform"/>
            <person name="Neafsey D.E."/>
            <person name="Howell P."/>
            <person name="Walker B."/>
            <person name="Young S.K."/>
            <person name="Zeng Q."/>
            <person name="Gargeya S."/>
            <person name="Fitzgerald M."/>
            <person name="Haas B."/>
            <person name="Abouelleil A."/>
            <person name="Allen A.W."/>
            <person name="Alvarado L."/>
            <person name="Arachchi H.M."/>
            <person name="Berlin A.M."/>
            <person name="Chapman S.B."/>
            <person name="Gainer-Dewar J."/>
            <person name="Goldberg J."/>
            <person name="Griggs A."/>
            <person name="Gujja S."/>
            <person name="Hansen M."/>
            <person name="Howarth C."/>
            <person name="Imamovic A."/>
            <person name="Ireland A."/>
            <person name="Larimer J."/>
            <person name="McCowan C."/>
            <person name="Murphy C."/>
            <person name="Pearson M."/>
            <person name="Poon T.W."/>
            <person name="Priest M."/>
            <person name="Roberts A."/>
            <person name="Saif S."/>
            <person name="Shea T."/>
            <person name="Sisk P."/>
            <person name="Sykes S."/>
            <person name="Wortman J."/>
            <person name="Nusbaum C."/>
            <person name="Birren B."/>
        </authorList>
    </citation>
    <scope>NUCLEOTIDE SEQUENCE [LARGE SCALE GENOMIC DNA]</scope>
    <source>
        <strain evidence="8">Epiroticus2</strain>
    </source>
</reference>
<evidence type="ECO:0000313" key="7">
    <source>
        <dbReference type="EnsemblMetazoa" id="AEPI010538-PA"/>
    </source>
</evidence>
<dbReference type="GO" id="GO:0043171">
    <property type="term" value="P:peptide catabolic process"/>
    <property type="evidence" value="ECO:0007669"/>
    <property type="project" value="TreeGrafter"/>
</dbReference>
<sequence length="1145" mass="134094">MNLSEWDRKKIFRHGAATAPAAHQTPAAQHLYSPYGQPHHPPVPSHHPAQHYQQQQQQQHHHHQHHHQHHPGDASEYTFAAGSPLEDGSIEYERKGGCFVSICRGISIAVLIFVFIFFMAFTIFFSTKYAYEHKPNLTLEDFLNHRAYLIDKRARIPKHVIPKHYRLFIHPVFNETDHPFSYTGIVWVTITSKKPNNKRIELNVKNLKIQLENVTVLKSIRLTNNDFDEDLDWDLSEEDLYSLPRLNRRRRRRRQAAERGDGPVTLLPTDAHHQDGTEMEREGEEKEDESDEESERNGAAAATAEPDPNSSSVENATIIDKSKFYHHPVFPADDFVTIKILDIEFDESNEKMVIFLGTEMKKDIYYIVKVSFFGNMTNDKGLYYTHYEDDAPEHRHFAATVLEPNNARRLYPCMDDHNFRSPFELNIARKSQMNTASSMNLEMSEPMETGDIVVDTYNTTDMVRASEIGFVVTDMVPERYRITSRVSLLAFTRTRYDENIKNVTGVFSRVLQMYEQYLGVPFPYEVIRYVTIPNIDHATYEIKEGMVLSSEKRLIKTVGYFPPLDKSVNREVANELAKLFIHKLADYKNKETYWLHESIPLYLEALALRNMATANSTTLDDFLLEGRLRSMREEMNTKTSALNIFTNHWEEDTHFELVKYKGLSVLRMMNYTLGQHAFDRFVREYFRYRMESESIDVIDILNDGGGEGGGGGARTDGVFHSFLYSWSSLEKYPIINIKRNNASGFFELRQIPLPFEEEPAEQLWTVPVTFINDTNQRLFMEKVRWLTDGDNLLTVRSDCNTSNGTSWIIVNPSGIGYYRVNYEPSHWNQLAHLLHDNFHSLPYTTLAIIVDDALNLARLGLLNYSIAFNVVSFLRHNNEHYQPWKLALSNLEFVYHATEDLPSFRHVEHFLEYLILEKYEEIQQGNETIQYNPLIKELIVQWACKLGVTSCIEQHKTLFQAIFYNQTMSPFELREERLHRILCTTIKYSGLAEWKRVEQQYRETTDINYQRILIKSLGCTREISMIKRYLGLLKHPNFRMYSKEILTAISENKVALKYTLDFLFDEWIDVRLYLTLYDISILLRSISNMNEFKMYEQIFFRYSYTFQTMDKEILKRMRDIIIKLMVWRQEIAPVIEFRRDTLAGL</sequence>
<dbReference type="Gene3D" id="1.10.390.10">
    <property type="entry name" value="Neutral Protease Domain 2"/>
    <property type="match status" value="1"/>
</dbReference>
<organism evidence="7 8">
    <name type="scientific">Anopheles epiroticus</name>
    <dbReference type="NCBI Taxonomy" id="199890"/>
    <lineage>
        <taxon>Eukaryota</taxon>
        <taxon>Metazoa</taxon>
        <taxon>Ecdysozoa</taxon>
        <taxon>Arthropoda</taxon>
        <taxon>Hexapoda</taxon>
        <taxon>Insecta</taxon>
        <taxon>Pterygota</taxon>
        <taxon>Neoptera</taxon>
        <taxon>Endopterygota</taxon>
        <taxon>Diptera</taxon>
        <taxon>Nematocera</taxon>
        <taxon>Culicoidea</taxon>
        <taxon>Culicidae</taxon>
        <taxon>Anophelinae</taxon>
        <taxon>Anopheles</taxon>
    </lineage>
</organism>
<comment type="similarity">
    <text evidence="1">Belongs to the peptidase M1 family.</text>
</comment>
<feature type="transmembrane region" description="Helical" evidence="3">
    <location>
        <begin position="102"/>
        <end position="125"/>
    </location>
</feature>
<dbReference type="Pfam" id="PF11838">
    <property type="entry name" value="ERAP1_C"/>
    <property type="match status" value="1"/>
</dbReference>
<dbReference type="GO" id="GO:0070006">
    <property type="term" value="F:metalloaminopeptidase activity"/>
    <property type="evidence" value="ECO:0007669"/>
    <property type="project" value="TreeGrafter"/>
</dbReference>
<dbReference type="GO" id="GO:0005615">
    <property type="term" value="C:extracellular space"/>
    <property type="evidence" value="ECO:0007669"/>
    <property type="project" value="TreeGrafter"/>
</dbReference>
<evidence type="ECO:0000313" key="8">
    <source>
        <dbReference type="Proteomes" id="UP000075885"/>
    </source>
</evidence>
<dbReference type="Gene3D" id="2.60.40.1730">
    <property type="entry name" value="tricorn interacting facor f3 domain"/>
    <property type="match status" value="2"/>
</dbReference>
<dbReference type="VEuPathDB" id="VectorBase:AEPI010538"/>
<evidence type="ECO:0000259" key="4">
    <source>
        <dbReference type="Pfam" id="PF01433"/>
    </source>
</evidence>
<keyword evidence="3" id="KW-1133">Transmembrane helix</keyword>
<dbReference type="GO" id="GO:0008270">
    <property type="term" value="F:zinc ion binding"/>
    <property type="evidence" value="ECO:0007669"/>
    <property type="project" value="InterPro"/>
</dbReference>
<dbReference type="InterPro" id="IPR045357">
    <property type="entry name" value="Aminopeptidase_N-like_N"/>
</dbReference>
<proteinExistence type="inferred from homology"/>
<dbReference type="Pfam" id="PF17900">
    <property type="entry name" value="Peptidase_M1_N"/>
    <property type="match status" value="1"/>
</dbReference>
<dbReference type="SUPFAM" id="SSF55486">
    <property type="entry name" value="Metalloproteases ('zincins'), catalytic domain"/>
    <property type="match status" value="1"/>
</dbReference>
<feature type="domain" description="ERAP1-like C-terminal" evidence="5">
    <location>
        <begin position="807"/>
        <end position="1072"/>
    </location>
</feature>
<dbReference type="InterPro" id="IPR042097">
    <property type="entry name" value="Aminopeptidase_N-like_N_sf"/>
</dbReference>
<dbReference type="PANTHER" id="PTHR11533">
    <property type="entry name" value="PROTEASE M1 ZINC METALLOPROTEASE"/>
    <property type="match status" value="1"/>
</dbReference>
<evidence type="ECO:0000259" key="6">
    <source>
        <dbReference type="Pfam" id="PF17900"/>
    </source>
</evidence>
<feature type="domain" description="Peptidase M1 membrane alanine aminopeptidase" evidence="4">
    <location>
        <begin position="508"/>
        <end position="695"/>
    </location>
</feature>
<feature type="domain" description="Aminopeptidase N-like N-terminal" evidence="6">
    <location>
        <begin position="339"/>
        <end position="460"/>
    </location>
</feature>
<dbReference type="GO" id="GO:0042277">
    <property type="term" value="F:peptide binding"/>
    <property type="evidence" value="ECO:0007669"/>
    <property type="project" value="TreeGrafter"/>
</dbReference>
<feature type="compositionally biased region" description="Basic residues" evidence="2">
    <location>
        <begin position="59"/>
        <end position="69"/>
    </location>
</feature>
<evidence type="ECO:0000256" key="2">
    <source>
        <dbReference type="SAM" id="MobiDB-lite"/>
    </source>
</evidence>
<feature type="compositionally biased region" description="Low complexity" evidence="2">
    <location>
        <begin position="46"/>
        <end position="58"/>
    </location>
</feature>
<accession>A0A182PUA2</accession>
<feature type="compositionally biased region" description="Acidic residues" evidence="2">
    <location>
        <begin position="285"/>
        <end position="294"/>
    </location>
</feature>
<evidence type="ECO:0000256" key="3">
    <source>
        <dbReference type="SAM" id="Phobius"/>
    </source>
</evidence>
<reference evidence="7" key="2">
    <citation type="submission" date="2020-05" db="UniProtKB">
        <authorList>
            <consortium name="EnsemblMetazoa"/>
        </authorList>
    </citation>
    <scope>IDENTIFICATION</scope>
    <source>
        <strain evidence="7">Epiroticus2</strain>
    </source>
</reference>
<dbReference type="SUPFAM" id="SSF63737">
    <property type="entry name" value="Leukotriene A4 hydrolase N-terminal domain"/>
    <property type="match status" value="1"/>
</dbReference>
<feature type="region of interest" description="Disordered" evidence="2">
    <location>
        <begin position="31"/>
        <end position="78"/>
    </location>
</feature>
<keyword evidence="8" id="KW-1185">Reference proteome</keyword>
<dbReference type="AlphaFoldDB" id="A0A182PUA2"/>
<dbReference type="Proteomes" id="UP000075885">
    <property type="component" value="Unassembled WGS sequence"/>
</dbReference>
<evidence type="ECO:0008006" key="9">
    <source>
        <dbReference type="Google" id="ProtNLM"/>
    </source>
</evidence>
<evidence type="ECO:0000259" key="5">
    <source>
        <dbReference type="Pfam" id="PF11838"/>
    </source>
</evidence>
<keyword evidence="3" id="KW-0812">Transmembrane</keyword>
<feature type="region of interest" description="Disordered" evidence="2">
    <location>
        <begin position="249"/>
        <end position="313"/>
    </location>
</feature>
<feature type="compositionally biased region" description="Basic and acidic residues" evidence="2">
    <location>
        <begin position="270"/>
        <end position="284"/>
    </location>
</feature>
<keyword evidence="3" id="KW-0472">Membrane</keyword>